<sequence length="389" mass="43248">MDKSTNLLSELRQQLGTVEKLSSGKQVFVGFDGFVDQIRKAVKQKDKDKTVYFKTLHEFAERIQAASGKSGQVEMVTQKVKLGGNAPILANTLGRLGIDSVCLGTLGYPERHEVFREMSDKCQLISVLDPGRSDAIEFEDGKMIFSELSVFDHYDWLHIKKTVDLDKMREVIGKSDLLAFVNWVNLPHANDIWTGLLDDVIKPSGKRDFLFLFDLSDPTKRTPDQIDEVLDIMSSFFPYGKVTLGLNENETLKLWAAINNLDISQPDVIDRIPPVKQAGADVYKAMNIDCLLVHPVDRTILYHQNEVLELKGRLVTEPKVLTGGGDNLNAGYCLGLLCGFSLSHCMLLGMAASGAYIQNGSGADIDTIINYIDTWMGELATEAEQVLQE</sequence>
<dbReference type="eggNOG" id="COG0524">
    <property type="taxonomic scope" value="Bacteria"/>
</dbReference>
<evidence type="ECO:0008006" key="3">
    <source>
        <dbReference type="Google" id="ProtNLM"/>
    </source>
</evidence>
<dbReference type="GO" id="GO:0003824">
    <property type="term" value="F:catalytic activity"/>
    <property type="evidence" value="ECO:0007669"/>
    <property type="project" value="UniProtKB-ARBA"/>
</dbReference>
<dbReference type="RefSeq" id="WP_009579539.1">
    <property type="nucleotide sequence ID" value="NZ_AMZN01000031.1"/>
</dbReference>
<dbReference type="AlphaFoldDB" id="L8JUJ5"/>
<dbReference type="EMBL" id="AMZN01000031">
    <property type="protein sequence ID" value="ELR71913.1"/>
    <property type="molecule type" value="Genomic_DNA"/>
</dbReference>
<reference evidence="1 2" key="1">
    <citation type="submission" date="2012-12" db="EMBL/GenBank/DDBJ databases">
        <title>Genome assembly of Fulvivirga imtechensis AK7.</title>
        <authorList>
            <person name="Nupur N."/>
            <person name="Khatri I."/>
            <person name="Kumar R."/>
            <person name="Subramanian S."/>
            <person name="Pinnaka A."/>
        </authorList>
    </citation>
    <scope>NUCLEOTIDE SEQUENCE [LARGE SCALE GENOMIC DNA]</scope>
    <source>
        <strain evidence="1 2">AK7</strain>
    </source>
</reference>
<accession>L8JUJ5</accession>
<organism evidence="1 2">
    <name type="scientific">Fulvivirga imtechensis AK7</name>
    <dbReference type="NCBI Taxonomy" id="1237149"/>
    <lineage>
        <taxon>Bacteria</taxon>
        <taxon>Pseudomonadati</taxon>
        <taxon>Bacteroidota</taxon>
        <taxon>Cytophagia</taxon>
        <taxon>Cytophagales</taxon>
        <taxon>Fulvivirgaceae</taxon>
        <taxon>Fulvivirga</taxon>
    </lineage>
</organism>
<gene>
    <name evidence="1" type="ORF">C900_02152</name>
</gene>
<name>L8JUJ5_9BACT</name>
<proteinExistence type="predicted"/>
<protein>
    <recommendedName>
        <fullName evidence="3">Carbohydrate kinase PfkB domain-containing protein</fullName>
    </recommendedName>
</protein>
<dbReference type="OrthoDB" id="787163at2"/>
<evidence type="ECO:0000313" key="2">
    <source>
        <dbReference type="Proteomes" id="UP000011135"/>
    </source>
</evidence>
<keyword evidence="2" id="KW-1185">Reference proteome</keyword>
<dbReference type="SUPFAM" id="SSF53613">
    <property type="entry name" value="Ribokinase-like"/>
    <property type="match status" value="1"/>
</dbReference>
<dbReference type="InterPro" id="IPR057621">
    <property type="entry name" value="Khk_prokaryotic"/>
</dbReference>
<dbReference type="STRING" id="1237149.C900_02152"/>
<dbReference type="InterPro" id="IPR029056">
    <property type="entry name" value="Ribokinase-like"/>
</dbReference>
<dbReference type="Proteomes" id="UP000011135">
    <property type="component" value="Unassembled WGS sequence"/>
</dbReference>
<dbReference type="Pfam" id="PF25270">
    <property type="entry name" value="Khk"/>
    <property type="match status" value="1"/>
</dbReference>
<dbReference type="Gene3D" id="3.40.1190.20">
    <property type="match status" value="1"/>
</dbReference>
<evidence type="ECO:0000313" key="1">
    <source>
        <dbReference type="EMBL" id="ELR71913.1"/>
    </source>
</evidence>
<comment type="caution">
    <text evidence="1">The sequence shown here is derived from an EMBL/GenBank/DDBJ whole genome shotgun (WGS) entry which is preliminary data.</text>
</comment>